<organism evidence="3 4">
    <name type="scientific">Leptotrichia hongkongensis</name>
    <dbReference type="NCBI Taxonomy" id="554406"/>
    <lineage>
        <taxon>Bacteria</taxon>
        <taxon>Fusobacteriati</taxon>
        <taxon>Fusobacteriota</taxon>
        <taxon>Fusobacteriia</taxon>
        <taxon>Fusobacteriales</taxon>
        <taxon>Leptotrichiaceae</taxon>
        <taxon>Leptotrichia</taxon>
    </lineage>
</organism>
<dbReference type="KEGG" id="lhg:JMUB5056_1899"/>
<dbReference type="GO" id="GO:0003676">
    <property type="term" value="F:nucleic acid binding"/>
    <property type="evidence" value="ECO:0007669"/>
    <property type="project" value="InterPro"/>
</dbReference>
<evidence type="ECO:0000256" key="1">
    <source>
        <dbReference type="SAM" id="MobiDB-lite"/>
    </source>
</evidence>
<dbReference type="InterPro" id="IPR009057">
    <property type="entry name" value="Homeodomain-like_sf"/>
</dbReference>
<protein>
    <submittedName>
        <fullName evidence="3">Transposase</fullName>
    </submittedName>
</protein>
<evidence type="ECO:0000313" key="3">
    <source>
        <dbReference type="EMBL" id="BBM60297.1"/>
    </source>
</evidence>
<sequence length="306" mass="36707">MSSISEIYRVRQRAIEYAIKHNNNSKAAVKYKTSRQQIKRWRDRYDGTVQSLLPKSRRPKSHPNQHTQEEIELVMKKYRKFGYEGLAEVYVKARKEGYSRTYDSMCKIIRKMKGNAKEKPKKQHKRKKKVEQAKYPGERVQIDIKYVPEECIQFGTRDQKYYQITALDEYTRKRVLRIADEKSTYQTAKFLENLERELGFDIKKVQTDNGKEFTNSESDKKTLFELKLEEKGIEYVTTRPYSPWENGKVERSHRLDSKYYADKKFKSKEELLRAIRKYNTRYNNISRKVLGFKSPNEVLKEYKENQ</sequence>
<dbReference type="InterPro" id="IPR012337">
    <property type="entry name" value="RNaseH-like_sf"/>
</dbReference>
<dbReference type="Gene3D" id="3.30.420.10">
    <property type="entry name" value="Ribonuclease H-like superfamily/Ribonuclease H"/>
    <property type="match status" value="1"/>
</dbReference>
<dbReference type="Pfam" id="PF13518">
    <property type="entry name" value="HTH_28"/>
    <property type="match status" value="1"/>
</dbReference>
<dbReference type="SUPFAM" id="SSF46689">
    <property type="entry name" value="Homeodomain-like"/>
    <property type="match status" value="1"/>
</dbReference>
<evidence type="ECO:0000259" key="2">
    <source>
        <dbReference type="PROSITE" id="PS50994"/>
    </source>
</evidence>
<dbReference type="PANTHER" id="PTHR35004:SF7">
    <property type="entry name" value="INTEGRASE PROTEIN"/>
    <property type="match status" value="1"/>
</dbReference>
<dbReference type="RefSeq" id="WP_147006158.1">
    <property type="nucleotide sequence ID" value="NZ_AP019846.1"/>
</dbReference>
<dbReference type="InterPro" id="IPR001584">
    <property type="entry name" value="Integrase_cat-core"/>
</dbReference>
<feature type="domain" description="Integrase catalytic" evidence="2">
    <location>
        <begin position="132"/>
        <end position="303"/>
    </location>
</feature>
<dbReference type="PROSITE" id="PS50994">
    <property type="entry name" value="INTEGRASE"/>
    <property type="match status" value="1"/>
</dbReference>
<name>A0A510L9E0_9FUSO</name>
<dbReference type="Proteomes" id="UP000321561">
    <property type="component" value="Chromosome"/>
</dbReference>
<dbReference type="InterPro" id="IPR055247">
    <property type="entry name" value="InsJ-like_HTH"/>
</dbReference>
<reference evidence="3 4" key="1">
    <citation type="submission" date="2019-07" db="EMBL/GenBank/DDBJ databases">
        <title>Complete Genome Sequence of Leptotrichia hongkongensis Strain JMUB5056.</title>
        <authorList>
            <person name="Watanabe S."/>
            <person name="Cui L."/>
        </authorList>
    </citation>
    <scope>NUCLEOTIDE SEQUENCE [LARGE SCALE GENOMIC DNA]</scope>
    <source>
        <strain evidence="3 4">JMUB5056</strain>
    </source>
</reference>
<proteinExistence type="predicted"/>
<dbReference type="PANTHER" id="PTHR35004">
    <property type="entry name" value="TRANSPOSASE RV3428C-RELATED"/>
    <property type="match status" value="1"/>
</dbReference>
<dbReference type="Pfam" id="PF00665">
    <property type="entry name" value="rve"/>
    <property type="match status" value="1"/>
</dbReference>
<dbReference type="InterPro" id="IPR036397">
    <property type="entry name" value="RNaseH_sf"/>
</dbReference>
<dbReference type="EMBL" id="AP019846">
    <property type="protein sequence ID" value="BBM60297.1"/>
    <property type="molecule type" value="Genomic_DNA"/>
</dbReference>
<dbReference type="GO" id="GO:0015074">
    <property type="term" value="P:DNA integration"/>
    <property type="evidence" value="ECO:0007669"/>
    <property type="project" value="InterPro"/>
</dbReference>
<accession>A0A510L9E0</accession>
<evidence type="ECO:0000313" key="4">
    <source>
        <dbReference type="Proteomes" id="UP000321561"/>
    </source>
</evidence>
<gene>
    <name evidence="3" type="ORF">JMUB5056_1899</name>
</gene>
<dbReference type="AlphaFoldDB" id="A0A510L9E0"/>
<dbReference type="SUPFAM" id="SSF53098">
    <property type="entry name" value="Ribonuclease H-like"/>
    <property type="match status" value="1"/>
</dbReference>
<feature type="compositionally biased region" description="Basic residues" evidence="1">
    <location>
        <begin position="114"/>
        <end position="129"/>
    </location>
</feature>
<dbReference type="OrthoDB" id="82813at2"/>
<feature type="region of interest" description="Disordered" evidence="1">
    <location>
        <begin position="114"/>
        <end position="133"/>
    </location>
</feature>